<dbReference type="GO" id="GO:0008696">
    <property type="term" value="F:4-amino-4-deoxychorismate lyase activity"/>
    <property type="evidence" value="ECO:0007669"/>
    <property type="project" value="UniProtKB-UniRule"/>
</dbReference>
<dbReference type="InterPro" id="IPR043131">
    <property type="entry name" value="BCAT-like_N"/>
</dbReference>
<dbReference type="CDD" id="cd01559">
    <property type="entry name" value="ADCL_like"/>
    <property type="match status" value="1"/>
</dbReference>
<dbReference type="NCBIfam" id="NF004761">
    <property type="entry name" value="PRK06092.1"/>
    <property type="match status" value="1"/>
</dbReference>
<comment type="subunit">
    <text evidence="3">Homodimer.</text>
</comment>
<evidence type="ECO:0000256" key="11">
    <source>
        <dbReference type="ARBA" id="ARBA00069174"/>
    </source>
</evidence>
<comment type="cofactor">
    <cofactor evidence="1 14">
        <name>pyridoxal 5'-phosphate</name>
        <dbReference type="ChEBI" id="CHEBI:597326"/>
    </cofactor>
</comment>
<comment type="pathway">
    <text evidence="7">Cofactor biosynthesis; tetrahydrofolate biosynthesis; 4-aminobenzoate from chorismate: step 2/2.</text>
</comment>
<evidence type="ECO:0000256" key="3">
    <source>
        <dbReference type="ARBA" id="ARBA00011738"/>
    </source>
</evidence>
<sequence>MTQNLDTNVWVNQDEAGTISPFDRGLAYGDGLFATIQTNNGVILLLDAHLARLHQGAVRLGINWSPTESFIAHLKQLAASNPNHCIKVILSRGNGGRGYMPPEHAKLTEITSVHPLPSHYPIWQREGIKLALSEVELGRQPLLAGIKHLNRLEQVLIKAQPLANDVQDWLVVDTQGKVIESSMANLFAIKSSKVYTPSMAYSGVAGVTRERVIDALLQFGLSVECTEFDVTFLQSCDHVMLSNSLFGVVDVTTIGNQVFERFAETKKLTELIYANEKR</sequence>
<evidence type="ECO:0000256" key="8">
    <source>
        <dbReference type="ARBA" id="ARBA00035676"/>
    </source>
</evidence>
<comment type="function">
    <text evidence="10">Involved in the biosynthesis of p-aminobenzoate (PABA), a precursor of tetrahydrofolate. Converts 4-amino-4-deoxychorismate into 4-aminobenzoate (PABA) and pyruvate.</text>
</comment>
<dbReference type="EMBL" id="CP036200">
    <property type="protein sequence ID" value="QBF84562.1"/>
    <property type="molecule type" value="Genomic_DNA"/>
</dbReference>
<dbReference type="AlphaFoldDB" id="A0A411PM13"/>
<evidence type="ECO:0000256" key="13">
    <source>
        <dbReference type="RuleBase" id="RU004106"/>
    </source>
</evidence>
<dbReference type="GO" id="GO:0046656">
    <property type="term" value="P:folic acid biosynthetic process"/>
    <property type="evidence" value="ECO:0007669"/>
    <property type="project" value="UniProtKB-KW"/>
</dbReference>
<dbReference type="GO" id="GO:0008153">
    <property type="term" value="P:4-aminobenzoate biosynthetic process"/>
    <property type="evidence" value="ECO:0007669"/>
    <property type="project" value="UniProtKB-UniRule"/>
</dbReference>
<dbReference type="GO" id="GO:0030170">
    <property type="term" value="F:pyridoxal phosphate binding"/>
    <property type="evidence" value="ECO:0007669"/>
    <property type="project" value="InterPro"/>
</dbReference>
<evidence type="ECO:0000256" key="12">
    <source>
        <dbReference type="NCBIfam" id="TIGR03461"/>
    </source>
</evidence>
<protein>
    <recommendedName>
        <fullName evidence="11 12">Aminodeoxychorismate lyase</fullName>
        <ecNumber evidence="8 12">4.1.3.38</ecNumber>
    </recommendedName>
</protein>
<dbReference type="InterPro" id="IPR043132">
    <property type="entry name" value="BCAT-like_C"/>
</dbReference>
<evidence type="ECO:0000256" key="10">
    <source>
        <dbReference type="ARBA" id="ARBA00054027"/>
    </source>
</evidence>
<accession>A0A411PM13</accession>
<dbReference type="Gene3D" id="3.20.10.10">
    <property type="entry name" value="D-amino Acid Aminotransferase, subunit A, domain 2"/>
    <property type="match status" value="1"/>
</dbReference>
<keyword evidence="4 14" id="KW-0663">Pyridoxal phosphate</keyword>
<comment type="catalytic activity">
    <reaction evidence="9">
        <text>4-amino-4-deoxychorismate = 4-aminobenzoate + pyruvate + H(+)</text>
        <dbReference type="Rhea" id="RHEA:16201"/>
        <dbReference type="ChEBI" id="CHEBI:15361"/>
        <dbReference type="ChEBI" id="CHEBI:15378"/>
        <dbReference type="ChEBI" id="CHEBI:17836"/>
        <dbReference type="ChEBI" id="CHEBI:58406"/>
        <dbReference type="EC" id="4.1.3.38"/>
    </reaction>
</comment>
<dbReference type="PANTHER" id="PTHR42743:SF2">
    <property type="entry name" value="AMINODEOXYCHORISMATE LYASE"/>
    <property type="match status" value="1"/>
</dbReference>
<evidence type="ECO:0000256" key="7">
    <source>
        <dbReference type="ARBA" id="ARBA00035633"/>
    </source>
</evidence>
<dbReference type="SUPFAM" id="SSF56752">
    <property type="entry name" value="D-aminoacid aminotransferase-like PLP-dependent enzymes"/>
    <property type="match status" value="1"/>
</dbReference>
<evidence type="ECO:0000256" key="9">
    <source>
        <dbReference type="ARBA" id="ARBA00049529"/>
    </source>
</evidence>
<dbReference type="OrthoDB" id="9805628at2"/>
<evidence type="ECO:0000256" key="1">
    <source>
        <dbReference type="ARBA" id="ARBA00001933"/>
    </source>
</evidence>
<evidence type="ECO:0000256" key="6">
    <source>
        <dbReference type="ARBA" id="ARBA00023239"/>
    </source>
</evidence>
<dbReference type="InterPro" id="IPR001544">
    <property type="entry name" value="Aminotrans_IV"/>
</dbReference>
<dbReference type="Gene3D" id="3.30.470.10">
    <property type="match status" value="1"/>
</dbReference>
<dbReference type="GO" id="GO:0005829">
    <property type="term" value="C:cytosol"/>
    <property type="evidence" value="ECO:0007669"/>
    <property type="project" value="TreeGrafter"/>
</dbReference>
<keyword evidence="16" id="KW-1185">Reference proteome</keyword>
<evidence type="ECO:0000256" key="4">
    <source>
        <dbReference type="ARBA" id="ARBA00022898"/>
    </source>
</evidence>
<evidence type="ECO:0000313" key="16">
    <source>
        <dbReference type="Proteomes" id="UP000291106"/>
    </source>
</evidence>
<evidence type="ECO:0000256" key="2">
    <source>
        <dbReference type="ARBA" id="ARBA00009320"/>
    </source>
</evidence>
<name>A0A411PM13_9GAMM</name>
<reference evidence="15 16" key="1">
    <citation type="submission" date="2019-02" db="EMBL/GenBank/DDBJ databases">
        <title>Shewanella sp. D4-2 isolated from Dokdo Island.</title>
        <authorList>
            <person name="Baek K."/>
        </authorList>
    </citation>
    <scope>NUCLEOTIDE SEQUENCE [LARGE SCALE GENOMIC DNA]</scope>
    <source>
        <strain evidence="15 16">D4-2</strain>
    </source>
</reference>
<dbReference type="NCBIfam" id="TIGR03461">
    <property type="entry name" value="pabC_Proteo"/>
    <property type="match status" value="1"/>
</dbReference>
<gene>
    <name evidence="15" type="primary">pabC</name>
    <name evidence="15" type="ORF">EXU30_19225</name>
</gene>
<comment type="similarity">
    <text evidence="2 13">Belongs to the class-IV pyridoxal-phosphate-dependent aminotransferase family.</text>
</comment>
<dbReference type="Pfam" id="PF01063">
    <property type="entry name" value="Aminotran_4"/>
    <property type="match status" value="1"/>
</dbReference>
<dbReference type="FunFam" id="3.20.10.10:FF:000002">
    <property type="entry name" value="D-alanine aminotransferase"/>
    <property type="match status" value="1"/>
</dbReference>
<dbReference type="InterPro" id="IPR036038">
    <property type="entry name" value="Aminotransferase-like"/>
</dbReference>
<dbReference type="InterPro" id="IPR018300">
    <property type="entry name" value="Aminotrans_IV_CS"/>
</dbReference>
<dbReference type="InterPro" id="IPR050571">
    <property type="entry name" value="Class-IV_PLP-Dep_Aminotrnsfr"/>
</dbReference>
<evidence type="ECO:0000256" key="5">
    <source>
        <dbReference type="ARBA" id="ARBA00022909"/>
    </source>
</evidence>
<organism evidence="15 16">
    <name type="scientific">Shewanella maritima</name>
    <dbReference type="NCBI Taxonomy" id="2520507"/>
    <lineage>
        <taxon>Bacteria</taxon>
        <taxon>Pseudomonadati</taxon>
        <taxon>Pseudomonadota</taxon>
        <taxon>Gammaproteobacteria</taxon>
        <taxon>Alteromonadales</taxon>
        <taxon>Shewanellaceae</taxon>
        <taxon>Shewanella</taxon>
    </lineage>
</organism>
<dbReference type="PROSITE" id="PS00770">
    <property type="entry name" value="AA_TRANSFER_CLASS_4"/>
    <property type="match status" value="1"/>
</dbReference>
<dbReference type="InterPro" id="IPR017824">
    <property type="entry name" value="Aminodeoxychorismate_lyase_IV"/>
</dbReference>
<proteinExistence type="inferred from homology"/>
<evidence type="ECO:0000313" key="15">
    <source>
        <dbReference type="EMBL" id="QBF84562.1"/>
    </source>
</evidence>
<dbReference type="RefSeq" id="WP_130602795.1">
    <property type="nucleotide sequence ID" value="NZ_CP036200.1"/>
</dbReference>
<dbReference type="Proteomes" id="UP000291106">
    <property type="component" value="Chromosome"/>
</dbReference>
<evidence type="ECO:0000256" key="14">
    <source>
        <dbReference type="RuleBase" id="RU004516"/>
    </source>
</evidence>
<dbReference type="PANTHER" id="PTHR42743">
    <property type="entry name" value="AMINO-ACID AMINOTRANSFERASE"/>
    <property type="match status" value="1"/>
</dbReference>
<dbReference type="KEGG" id="smai:EXU30_19225"/>
<dbReference type="EC" id="4.1.3.38" evidence="8 12"/>
<keyword evidence="5" id="KW-0289">Folate biosynthesis</keyword>
<keyword evidence="6 15" id="KW-0456">Lyase</keyword>